<protein>
    <submittedName>
        <fullName evidence="6">AraC-like DNA-binding protein</fullName>
    </submittedName>
</protein>
<dbReference type="SUPFAM" id="SSF51182">
    <property type="entry name" value="RmlC-like cupins"/>
    <property type="match status" value="1"/>
</dbReference>
<reference evidence="6 7" key="1">
    <citation type="submission" date="2017-09" db="EMBL/GenBank/DDBJ databases">
        <authorList>
            <person name="DeBolt S."/>
            <person name="Huntemann M."/>
            <person name="Clum A."/>
            <person name="Pillay M."/>
            <person name="Palaniappan K."/>
            <person name="Varghese N."/>
            <person name="Mikhailova N."/>
            <person name="Stamatis D."/>
            <person name="Reddy T."/>
            <person name="Daum C."/>
            <person name="Shapiro N."/>
            <person name="Ivanova N."/>
            <person name="Kyrpides N."/>
            <person name="Woyke T."/>
        </authorList>
    </citation>
    <scope>NUCLEOTIDE SEQUENCE [LARGE SCALE GENOMIC DNA]</scope>
    <source>
        <strain evidence="6 7">A2-S9</strain>
    </source>
</reference>
<evidence type="ECO:0000313" key="7">
    <source>
        <dbReference type="Proteomes" id="UP000221580"/>
    </source>
</evidence>
<dbReference type="FunFam" id="1.10.10.60:FF:000132">
    <property type="entry name" value="AraC family transcriptional regulator"/>
    <property type="match status" value="1"/>
</dbReference>
<dbReference type="Gene3D" id="2.60.120.10">
    <property type="entry name" value="Jelly Rolls"/>
    <property type="match status" value="1"/>
</dbReference>
<organism evidence="6 7">
    <name type="scientific">Pseudomonas poae</name>
    <dbReference type="NCBI Taxonomy" id="200451"/>
    <lineage>
        <taxon>Bacteria</taxon>
        <taxon>Pseudomonadati</taxon>
        <taxon>Pseudomonadota</taxon>
        <taxon>Gammaproteobacteria</taxon>
        <taxon>Pseudomonadales</taxon>
        <taxon>Pseudomonadaceae</taxon>
        <taxon>Pseudomonas</taxon>
    </lineage>
</organism>
<dbReference type="Gene3D" id="1.10.10.60">
    <property type="entry name" value="Homeodomain-like"/>
    <property type="match status" value="1"/>
</dbReference>
<dbReference type="GO" id="GO:0003700">
    <property type="term" value="F:DNA-binding transcription factor activity"/>
    <property type="evidence" value="ECO:0007669"/>
    <property type="project" value="InterPro"/>
</dbReference>
<dbReference type="SUPFAM" id="SSF46689">
    <property type="entry name" value="Homeodomain-like"/>
    <property type="match status" value="1"/>
</dbReference>
<evidence type="ECO:0000256" key="3">
    <source>
        <dbReference type="ARBA" id="ARBA00023125"/>
    </source>
</evidence>
<dbReference type="SMART" id="SM00342">
    <property type="entry name" value="HTH_ARAC"/>
    <property type="match status" value="1"/>
</dbReference>
<dbReference type="Pfam" id="PF12833">
    <property type="entry name" value="HTH_18"/>
    <property type="match status" value="1"/>
</dbReference>
<dbReference type="InterPro" id="IPR011051">
    <property type="entry name" value="RmlC_Cupin_sf"/>
</dbReference>
<evidence type="ECO:0000256" key="1">
    <source>
        <dbReference type="ARBA" id="ARBA00022491"/>
    </source>
</evidence>
<dbReference type="EMBL" id="PDJN01000001">
    <property type="protein sequence ID" value="PFG71041.1"/>
    <property type="molecule type" value="Genomic_DNA"/>
</dbReference>
<dbReference type="InterPro" id="IPR018060">
    <property type="entry name" value="HTH_AraC"/>
</dbReference>
<dbReference type="PROSITE" id="PS01124">
    <property type="entry name" value="HTH_ARAC_FAMILY_2"/>
    <property type="match status" value="1"/>
</dbReference>
<reference evidence="6 7" key="2">
    <citation type="submission" date="2017-10" db="EMBL/GenBank/DDBJ databases">
        <title>Bacterial endophytes that colonize and modify switchgrass growth.</title>
        <authorList>
            <person name="Debolt S."/>
        </authorList>
    </citation>
    <scope>NUCLEOTIDE SEQUENCE [LARGE SCALE GENOMIC DNA]</scope>
    <source>
        <strain evidence="6 7">A2-S9</strain>
    </source>
</reference>
<keyword evidence="3 6" id="KW-0238">DNA-binding</keyword>
<dbReference type="Proteomes" id="UP000221580">
    <property type="component" value="Unassembled WGS sequence"/>
</dbReference>
<dbReference type="PANTHER" id="PTHR11019:SF199">
    <property type="entry name" value="HTH-TYPE TRANSCRIPTIONAL REGULATOR NIMR"/>
    <property type="match status" value="1"/>
</dbReference>
<proteinExistence type="predicted"/>
<name>A0A7Z1GUG0_9PSED</name>
<dbReference type="PANTHER" id="PTHR11019">
    <property type="entry name" value="HTH-TYPE TRANSCRIPTIONAL REGULATOR NIMR"/>
    <property type="match status" value="1"/>
</dbReference>
<sequence length="314" mass="34158">MRVDLNIKLEPLDGIAQNSQTVSQSGQPAISAMKHHRLDLLDPLMAKDADLFPRAVVAVGATSTSDTWEHAQHAHRKGQLMYTLRGVIHCEIEAGIWIVPPQCALWIPGGTPHAARGSGEAEVYCLLIDPDAAHALPPQCCTLAVSGLLHELISKAVSFPQFYDEAGAQGRLINTLLDELAAAPVEALHLPMPQDARLRRLANSLLADPTDKATLGQWAVRIGMSERSMTRLLLEELGLSFGRWRRQLHVILSLQRLAKGESVQRVALDLGYENASGFITMFRKAVGQPPARYLADRAGVSSTTTQAIALKDAH</sequence>
<dbReference type="InterPro" id="IPR014710">
    <property type="entry name" value="RmlC-like_jellyroll"/>
</dbReference>
<dbReference type="GO" id="GO:0043565">
    <property type="term" value="F:sequence-specific DNA binding"/>
    <property type="evidence" value="ECO:0007669"/>
    <property type="project" value="InterPro"/>
</dbReference>
<accession>A0A7Z1GUG0</accession>
<keyword evidence="4" id="KW-0804">Transcription</keyword>
<dbReference type="InterPro" id="IPR009057">
    <property type="entry name" value="Homeodomain-like_sf"/>
</dbReference>
<dbReference type="Pfam" id="PF02311">
    <property type="entry name" value="AraC_binding"/>
    <property type="match status" value="1"/>
</dbReference>
<dbReference type="AlphaFoldDB" id="A0A7Z1GUG0"/>
<keyword evidence="2" id="KW-0805">Transcription regulation</keyword>
<evidence type="ECO:0000256" key="2">
    <source>
        <dbReference type="ARBA" id="ARBA00023015"/>
    </source>
</evidence>
<gene>
    <name evidence="6" type="ORF">DM05_1385</name>
</gene>
<dbReference type="InterPro" id="IPR003313">
    <property type="entry name" value="AraC-bd"/>
</dbReference>
<feature type="domain" description="HTH araC/xylS-type" evidence="5">
    <location>
        <begin position="199"/>
        <end position="296"/>
    </location>
</feature>
<evidence type="ECO:0000256" key="4">
    <source>
        <dbReference type="ARBA" id="ARBA00023163"/>
    </source>
</evidence>
<evidence type="ECO:0000313" key="6">
    <source>
        <dbReference type="EMBL" id="PFG71041.1"/>
    </source>
</evidence>
<comment type="caution">
    <text evidence="6">The sequence shown here is derived from an EMBL/GenBank/DDBJ whole genome shotgun (WGS) entry which is preliminary data.</text>
</comment>
<evidence type="ECO:0000259" key="5">
    <source>
        <dbReference type="PROSITE" id="PS01124"/>
    </source>
</evidence>
<dbReference type="CDD" id="cd06124">
    <property type="entry name" value="cupin_NimR-like_N"/>
    <property type="match status" value="1"/>
</dbReference>
<keyword evidence="1" id="KW-0678">Repressor</keyword>